<dbReference type="GO" id="GO:0060261">
    <property type="term" value="P:positive regulation of transcription initiation by RNA polymerase II"/>
    <property type="evidence" value="ECO:0007669"/>
    <property type="project" value="InterPro"/>
</dbReference>
<dbReference type="eggNOG" id="KOG2712">
    <property type="taxonomic scope" value="Eukaryota"/>
</dbReference>
<dbReference type="InterPro" id="IPR045125">
    <property type="entry name" value="Sub1/Tcp4-like"/>
</dbReference>
<comment type="subcellular location">
    <subcellularLocation>
        <location evidence="1">Nucleus</location>
    </subcellularLocation>
</comment>
<comment type="similarity">
    <text evidence="2">Belongs to the transcriptional coactivator PC4 family.</text>
</comment>
<evidence type="ECO:0000256" key="4">
    <source>
        <dbReference type="ARBA" id="ARBA00023125"/>
    </source>
</evidence>
<dbReference type="Pfam" id="PF02229">
    <property type="entry name" value="PC4"/>
    <property type="match status" value="1"/>
</dbReference>
<organism evidence="9">
    <name type="scientific">Eucalyptus grandis</name>
    <name type="common">Flooded gum</name>
    <dbReference type="NCBI Taxonomy" id="71139"/>
    <lineage>
        <taxon>Eukaryota</taxon>
        <taxon>Viridiplantae</taxon>
        <taxon>Streptophyta</taxon>
        <taxon>Embryophyta</taxon>
        <taxon>Tracheophyta</taxon>
        <taxon>Spermatophyta</taxon>
        <taxon>Magnoliopsida</taxon>
        <taxon>eudicotyledons</taxon>
        <taxon>Gunneridae</taxon>
        <taxon>Pentapetalae</taxon>
        <taxon>rosids</taxon>
        <taxon>malvids</taxon>
        <taxon>Myrtales</taxon>
        <taxon>Myrtaceae</taxon>
        <taxon>Myrtoideae</taxon>
        <taxon>Eucalypteae</taxon>
        <taxon>Eucalyptus</taxon>
    </lineage>
</organism>
<dbReference type="Gramene" id="KCW54149">
    <property type="protein sequence ID" value="KCW54149"/>
    <property type="gene ID" value="EUGRSUZ_I00122"/>
</dbReference>
<dbReference type="FunFam" id="2.30.31.10:FF:000005">
    <property type="entry name" value="Putative transcriptional co-activator"/>
    <property type="match status" value="1"/>
</dbReference>
<evidence type="ECO:0000256" key="6">
    <source>
        <dbReference type="ARBA" id="ARBA00023242"/>
    </source>
</evidence>
<evidence type="ECO:0000313" key="9">
    <source>
        <dbReference type="EMBL" id="KCW54149.1"/>
    </source>
</evidence>
<evidence type="ECO:0000259" key="8">
    <source>
        <dbReference type="Pfam" id="PF02229"/>
    </source>
</evidence>
<dbReference type="InParanoid" id="A0A059AK74"/>
<keyword evidence="5" id="KW-0804">Transcription</keyword>
<dbReference type="EMBL" id="KK198761">
    <property type="protein sequence ID" value="KCW54149.1"/>
    <property type="molecule type" value="Genomic_DNA"/>
</dbReference>
<dbReference type="FunCoup" id="A0A059AK74">
    <property type="interactions" value="2544"/>
</dbReference>
<dbReference type="GO" id="GO:0003713">
    <property type="term" value="F:transcription coactivator activity"/>
    <property type="evidence" value="ECO:0000318"/>
    <property type="project" value="GO_Central"/>
</dbReference>
<dbReference type="AlphaFoldDB" id="A0A059AK74"/>
<dbReference type="GO" id="GO:0005634">
    <property type="term" value="C:nucleus"/>
    <property type="evidence" value="ECO:0000318"/>
    <property type="project" value="GO_Central"/>
</dbReference>
<keyword evidence="6" id="KW-0539">Nucleus</keyword>
<reference evidence="9" key="1">
    <citation type="submission" date="2013-07" db="EMBL/GenBank/DDBJ databases">
        <title>The genome of Eucalyptus grandis.</title>
        <authorList>
            <person name="Schmutz J."/>
            <person name="Hayes R."/>
            <person name="Myburg A."/>
            <person name="Tuskan G."/>
            <person name="Grattapaglia D."/>
            <person name="Rokhsar D.S."/>
        </authorList>
    </citation>
    <scope>NUCLEOTIDE SEQUENCE</scope>
    <source>
        <tissue evidence="9">Leaf extractions</tissue>
    </source>
</reference>
<keyword evidence="4" id="KW-0238">DNA-binding</keyword>
<protein>
    <recommendedName>
        <fullName evidence="8">Transcriptional coactivator p15 (PC4) C-terminal domain-containing protein</fullName>
    </recommendedName>
</protein>
<dbReference type="InterPro" id="IPR009044">
    <property type="entry name" value="ssDNA-bd_transcriptional_reg"/>
</dbReference>
<evidence type="ECO:0000256" key="2">
    <source>
        <dbReference type="ARBA" id="ARBA00009001"/>
    </source>
</evidence>
<dbReference type="PANTHER" id="PTHR13215">
    <property type="entry name" value="RNA POLYMERASE II TRANSCRIPTIONAL COACTIVATOR"/>
    <property type="match status" value="1"/>
</dbReference>
<evidence type="ECO:0000256" key="3">
    <source>
        <dbReference type="ARBA" id="ARBA00023015"/>
    </source>
</evidence>
<accession>A0A059AK74</accession>
<gene>
    <name evidence="9" type="ORF">EUGRSUZ_I00122</name>
</gene>
<proteinExistence type="inferred from homology"/>
<dbReference type="GO" id="GO:0005667">
    <property type="term" value="C:transcription regulator complex"/>
    <property type="evidence" value="ECO:0000318"/>
    <property type="project" value="GO_Central"/>
</dbReference>
<dbReference type="OMA" id="TMDQWNV"/>
<dbReference type="KEGG" id="egr:104418079"/>
<evidence type="ECO:0000256" key="7">
    <source>
        <dbReference type="SAM" id="MobiDB-lite"/>
    </source>
</evidence>
<dbReference type="GO" id="GO:0003677">
    <property type="term" value="F:DNA binding"/>
    <property type="evidence" value="ECO:0007669"/>
    <property type="project" value="UniProtKB-KW"/>
</dbReference>
<keyword evidence="3" id="KW-0805">Transcription regulation</keyword>
<dbReference type="SUPFAM" id="SSF54447">
    <property type="entry name" value="ssDNA-binding transcriptional regulator domain"/>
    <property type="match status" value="1"/>
</dbReference>
<sequence length="106" mass="11608">MSQKGKRKDDATASDGGGDSDGGQAPPRKAPRQDSDDSDDIVVCELSKNRRLTVRSWHGSVVVDIREFYVKDGKSLPGKKGISLPIDQWNKLVKHMPEINEAFGDA</sequence>
<feature type="domain" description="Transcriptional coactivator p15 (PC4) C-terminal" evidence="8">
    <location>
        <begin position="44"/>
        <end position="95"/>
    </location>
</feature>
<evidence type="ECO:0000256" key="1">
    <source>
        <dbReference type="ARBA" id="ARBA00004123"/>
    </source>
</evidence>
<dbReference type="OrthoDB" id="2505440at2759"/>
<dbReference type="InterPro" id="IPR003173">
    <property type="entry name" value="PC4_C"/>
</dbReference>
<feature type="region of interest" description="Disordered" evidence="7">
    <location>
        <begin position="1"/>
        <end position="41"/>
    </location>
</feature>
<name>A0A059AK74_EUCGR</name>
<dbReference type="Gene3D" id="2.30.31.10">
    <property type="entry name" value="Transcriptional Coactivator Pc4, Chain A"/>
    <property type="match status" value="1"/>
</dbReference>
<evidence type="ECO:0000256" key="5">
    <source>
        <dbReference type="ARBA" id="ARBA00023163"/>
    </source>
</evidence>
<dbReference type="STRING" id="71139.A0A059AK74"/>